<feature type="transmembrane region" description="Helical" evidence="7">
    <location>
        <begin position="220"/>
        <end position="242"/>
    </location>
</feature>
<dbReference type="GO" id="GO:0016020">
    <property type="term" value="C:membrane"/>
    <property type="evidence" value="ECO:0007669"/>
    <property type="project" value="UniProtKB-SubCell"/>
</dbReference>
<evidence type="ECO:0000256" key="1">
    <source>
        <dbReference type="ARBA" id="ARBA00004141"/>
    </source>
</evidence>
<organism evidence="9 10">
    <name type="scientific">Bhargavaea cecembensis</name>
    <dbReference type="NCBI Taxonomy" id="394098"/>
    <lineage>
        <taxon>Bacteria</taxon>
        <taxon>Bacillati</taxon>
        <taxon>Bacillota</taxon>
        <taxon>Bacilli</taxon>
        <taxon>Bacillales</taxon>
        <taxon>Caryophanaceae</taxon>
        <taxon>Bhargavaea</taxon>
    </lineage>
</organism>
<protein>
    <submittedName>
        <fullName evidence="9">Cytochrome C biogenesis protein</fullName>
    </submittedName>
</protein>
<evidence type="ECO:0000256" key="3">
    <source>
        <dbReference type="ARBA" id="ARBA00022748"/>
    </source>
</evidence>
<name>A0A165GXQ8_9BACL</name>
<evidence type="ECO:0000259" key="8">
    <source>
        <dbReference type="Pfam" id="PF05140"/>
    </source>
</evidence>
<feature type="domain" description="ResB-like" evidence="8">
    <location>
        <begin position="65"/>
        <end position="428"/>
    </location>
</feature>
<dbReference type="GO" id="GO:0017004">
    <property type="term" value="P:cytochrome complex assembly"/>
    <property type="evidence" value="ECO:0007669"/>
    <property type="project" value="UniProtKB-KW"/>
</dbReference>
<keyword evidence="4 7" id="KW-1133">Transmembrane helix</keyword>
<evidence type="ECO:0000313" key="9">
    <source>
        <dbReference type="EMBL" id="KZE38089.1"/>
    </source>
</evidence>
<dbReference type="PANTHER" id="PTHR31566:SF0">
    <property type="entry name" value="CYTOCHROME C BIOGENESIS PROTEIN CCS1, CHLOROPLASTIC"/>
    <property type="match status" value="1"/>
</dbReference>
<feature type="transmembrane region" description="Helical" evidence="7">
    <location>
        <begin position="58"/>
        <end position="85"/>
    </location>
</feature>
<dbReference type="Pfam" id="PF05140">
    <property type="entry name" value="ResB"/>
    <property type="match status" value="2"/>
</dbReference>
<feature type="transmembrane region" description="Helical" evidence="7">
    <location>
        <begin position="470"/>
        <end position="490"/>
    </location>
</feature>
<feature type="compositionally biased region" description="Basic and acidic residues" evidence="6">
    <location>
        <begin position="536"/>
        <end position="553"/>
    </location>
</feature>
<sequence length="553" mass="61761">MSSIKCECGHLNPEGTDICQNCGRPLSTEEKSKKLADMRYDGAAIRSKTHKRTVVDKIWNFFSSVRVGVGIIIAILVASAIGTILPQVFYIPGGGANEAQTARYYEDNYGIFGQIYNALGLSDLYGSWWFMTLVGMLGISLVVVSLDRGIPLYKSLKNQRIDRHPSFLKRQRLYGEGQVDDPDAVMKKAAEKLKEQRYNIREKNGALLAEKGRWARWGPYVNHLGLIIFLFGVMLRALPGFYVDESMWLREGETLAVKGAPGLYLENKGFTFDVYTQENTDEVFSEAIERVGSVASNYQTDVALYETPEGALPGSTNAELVKEYSIVVNKPLKHEGFHIFQMDFKLDELSAMTFALENKETGESLGEMTVNLANPEKEYDLGNGAKVELLDYYPDFDGFENGEPQTATPIPNNPAFLFKMTTPETPEGETSFVAIRQTLEPLGENTHKLAFQAAETRDVSGLTIRKDKTIPVIVLGGVIFMIGVVQGSYFNHRRFWIRKSENGQILVAGHTSKNWVALQRELDAVTEYAGLPAYTDQRDKEEQSDIPEGDSKS</sequence>
<reference evidence="9 10" key="1">
    <citation type="submission" date="2016-01" db="EMBL/GenBank/DDBJ databases">
        <title>Whole genome sequencing of Bhargavaea cecembensis T14.</title>
        <authorList>
            <person name="Hong K.W."/>
        </authorList>
    </citation>
    <scope>NUCLEOTIDE SEQUENCE [LARGE SCALE GENOMIC DNA]</scope>
    <source>
        <strain evidence="9 10">T14</strain>
    </source>
</reference>
<feature type="domain" description="ResB-like" evidence="8">
    <location>
        <begin position="447"/>
        <end position="523"/>
    </location>
</feature>
<dbReference type="InterPro" id="IPR007816">
    <property type="entry name" value="ResB-like_domain"/>
</dbReference>
<dbReference type="OrthoDB" id="9770923at2"/>
<evidence type="ECO:0000256" key="6">
    <source>
        <dbReference type="SAM" id="MobiDB-lite"/>
    </source>
</evidence>
<keyword evidence="2 7" id="KW-0812">Transmembrane</keyword>
<proteinExistence type="predicted"/>
<evidence type="ECO:0000256" key="4">
    <source>
        <dbReference type="ARBA" id="ARBA00022989"/>
    </source>
</evidence>
<feature type="region of interest" description="Disordered" evidence="6">
    <location>
        <begin position="533"/>
        <end position="553"/>
    </location>
</feature>
<keyword evidence="5 7" id="KW-0472">Membrane</keyword>
<comment type="caution">
    <text evidence="9">The sequence shown here is derived from an EMBL/GenBank/DDBJ whole genome shotgun (WGS) entry which is preliminary data.</text>
</comment>
<evidence type="ECO:0000313" key="10">
    <source>
        <dbReference type="Proteomes" id="UP000076490"/>
    </source>
</evidence>
<evidence type="ECO:0000256" key="5">
    <source>
        <dbReference type="ARBA" id="ARBA00023136"/>
    </source>
</evidence>
<feature type="transmembrane region" description="Helical" evidence="7">
    <location>
        <begin position="128"/>
        <end position="146"/>
    </location>
</feature>
<gene>
    <name evidence="9" type="ORF">AV656_03945</name>
</gene>
<dbReference type="Proteomes" id="UP000076490">
    <property type="component" value="Unassembled WGS sequence"/>
</dbReference>
<dbReference type="EMBL" id="LQNT01000009">
    <property type="protein sequence ID" value="KZE38089.1"/>
    <property type="molecule type" value="Genomic_DNA"/>
</dbReference>
<comment type="subcellular location">
    <subcellularLocation>
        <location evidence="1">Membrane</location>
        <topology evidence="1">Multi-pass membrane protein</topology>
    </subcellularLocation>
</comment>
<dbReference type="AlphaFoldDB" id="A0A165GXQ8"/>
<dbReference type="PANTHER" id="PTHR31566">
    <property type="entry name" value="CYTOCHROME C BIOGENESIS PROTEIN CCS1, CHLOROPLASTIC"/>
    <property type="match status" value="1"/>
</dbReference>
<dbReference type="InterPro" id="IPR023494">
    <property type="entry name" value="Cyt_c_bgen_Ccs1/CcsB/ResB"/>
</dbReference>
<accession>A0A165GXQ8</accession>
<keyword evidence="3" id="KW-0201">Cytochrome c-type biogenesis</keyword>
<evidence type="ECO:0000256" key="7">
    <source>
        <dbReference type="SAM" id="Phobius"/>
    </source>
</evidence>
<evidence type="ECO:0000256" key="2">
    <source>
        <dbReference type="ARBA" id="ARBA00022692"/>
    </source>
</evidence>
<dbReference type="RefSeq" id="WP_063179252.1">
    <property type="nucleotide sequence ID" value="NZ_LQNT01000009.1"/>
</dbReference>